<evidence type="ECO:0000256" key="1">
    <source>
        <dbReference type="SAM" id="Phobius"/>
    </source>
</evidence>
<dbReference type="Proteomes" id="UP000305929">
    <property type="component" value="Unassembled WGS sequence"/>
</dbReference>
<keyword evidence="1" id="KW-0812">Transmembrane</keyword>
<dbReference type="AlphaFoldDB" id="A0A4U5W6C3"/>
<keyword evidence="1" id="KW-1133">Transmembrane helix</keyword>
<keyword evidence="1" id="KW-0472">Membrane</keyword>
<feature type="transmembrane region" description="Helical" evidence="1">
    <location>
        <begin position="12"/>
        <end position="37"/>
    </location>
</feature>
<proteinExistence type="predicted"/>
<protein>
    <submittedName>
        <fullName evidence="2">Uncharacterized protein</fullName>
    </submittedName>
</protein>
<accession>A0A4U5W6C3</accession>
<name>A0A4U5W6C3_STRLS</name>
<reference evidence="2 3" key="1">
    <citation type="submission" date="2019-04" db="EMBL/GenBank/DDBJ databases">
        <title>Streptomyces lasaliensis sp. nov., an Actinomycete isolated from soil which produces the polyether antibiotic lasalocid.</title>
        <authorList>
            <person name="Erwin G."/>
            <person name="Haber C."/>
        </authorList>
    </citation>
    <scope>NUCLEOTIDE SEQUENCE [LARGE SCALE GENOMIC DNA]</scope>
    <source>
        <strain evidence="2 3">X-537</strain>
    </source>
</reference>
<evidence type="ECO:0000313" key="2">
    <source>
        <dbReference type="EMBL" id="TKS96140.1"/>
    </source>
</evidence>
<gene>
    <name evidence="2" type="ORF">E4U91_35860</name>
</gene>
<keyword evidence="3" id="KW-1185">Reference proteome</keyword>
<dbReference type="EMBL" id="SZNQ01000003">
    <property type="protein sequence ID" value="TKS96140.1"/>
    <property type="molecule type" value="Genomic_DNA"/>
</dbReference>
<dbReference type="RefSeq" id="WP_137311248.1">
    <property type="nucleotide sequence ID" value="NZ_SZNQ01000003.1"/>
</dbReference>
<comment type="caution">
    <text evidence="2">The sequence shown here is derived from an EMBL/GenBank/DDBJ whole genome shotgun (WGS) entry which is preliminary data.</text>
</comment>
<organism evidence="2 3">
    <name type="scientific">Streptomyces lasalocidi</name>
    <name type="common">Streptomyces lasaliensis</name>
    <dbReference type="NCBI Taxonomy" id="324833"/>
    <lineage>
        <taxon>Bacteria</taxon>
        <taxon>Bacillati</taxon>
        <taxon>Actinomycetota</taxon>
        <taxon>Actinomycetes</taxon>
        <taxon>Kitasatosporales</taxon>
        <taxon>Streptomycetaceae</taxon>
        <taxon>Streptomyces</taxon>
    </lineage>
</organism>
<sequence length="73" mass="7193">MSTHPSPSLGTAVKIMTIVIAVLLGIIAGLTAGILAVTVGQGIAGALSWGAAAFMAVTTLALFIAQSMGTLRP</sequence>
<evidence type="ECO:0000313" key="3">
    <source>
        <dbReference type="Proteomes" id="UP000305929"/>
    </source>
</evidence>
<feature type="transmembrane region" description="Helical" evidence="1">
    <location>
        <begin position="43"/>
        <end position="65"/>
    </location>
</feature>